<keyword evidence="1" id="KW-0418">Kinase</keyword>
<organism evidence="1 2">
    <name type="scientific">Desulfonema magnum</name>
    <dbReference type="NCBI Taxonomy" id="45655"/>
    <lineage>
        <taxon>Bacteria</taxon>
        <taxon>Pseudomonadati</taxon>
        <taxon>Thermodesulfobacteriota</taxon>
        <taxon>Desulfobacteria</taxon>
        <taxon>Desulfobacterales</taxon>
        <taxon>Desulfococcaceae</taxon>
        <taxon>Desulfonema</taxon>
    </lineage>
</organism>
<reference evidence="1" key="1">
    <citation type="journal article" date="2021" name="Microb. Physiol.">
        <title>Proteogenomic Insights into the Physiology of Marine, Sulfate-Reducing, Filamentous Desulfonema limicola and Desulfonema magnum.</title>
        <authorList>
            <person name="Schnaars V."/>
            <person name="Wohlbrand L."/>
            <person name="Scheve S."/>
            <person name="Hinrichs C."/>
            <person name="Reinhardt R."/>
            <person name="Rabus R."/>
        </authorList>
    </citation>
    <scope>NUCLEOTIDE SEQUENCE</scope>
    <source>
        <strain evidence="1">4be13</strain>
    </source>
</reference>
<dbReference type="InterPro" id="IPR027417">
    <property type="entry name" value="P-loop_NTPase"/>
</dbReference>
<accession>A0A975BID1</accession>
<dbReference type="Gene3D" id="3.40.50.300">
    <property type="entry name" value="P-loop containing nucleotide triphosphate hydrolases"/>
    <property type="match status" value="1"/>
</dbReference>
<keyword evidence="1" id="KW-0808">Transferase</keyword>
<dbReference type="AlphaFoldDB" id="A0A975BID1"/>
<sequence length="206" mass="23785">MSVITISRQFGAGGRTLGTLVAEKLGYSLVDEDIIEKVAQKARVSPNWVKSVEKEAGGRLLKYISGLGPFRKNYLERIGEHKRGYIDGHIYVDLLHEIIKELAHEGDCVIIGRGGQYILKDYEDVWHVLLIADLDHRVKFMEEHYELSSRQAALIVDKHGKRRKNLYRYFHKEDYDQPYLYHIVLNMGRLTIEKAANQVCKLTEDD</sequence>
<dbReference type="SUPFAM" id="SSF52540">
    <property type="entry name" value="P-loop containing nucleoside triphosphate hydrolases"/>
    <property type="match status" value="1"/>
</dbReference>
<evidence type="ECO:0000313" key="2">
    <source>
        <dbReference type="Proteomes" id="UP000663722"/>
    </source>
</evidence>
<dbReference type="Proteomes" id="UP000663722">
    <property type="component" value="Chromosome"/>
</dbReference>
<dbReference type="EMBL" id="CP061800">
    <property type="protein sequence ID" value="QTA86239.1"/>
    <property type="molecule type" value="Genomic_DNA"/>
</dbReference>
<dbReference type="Pfam" id="PF13189">
    <property type="entry name" value="Cytidylate_kin2"/>
    <property type="match status" value="1"/>
</dbReference>
<protein>
    <submittedName>
        <fullName evidence="1">Cytidylate kinase-like family protein</fullName>
    </submittedName>
</protein>
<evidence type="ECO:0000313" key="1">
    <source>
        <dbReference type="EMBL" id="QTA86239.1"/>
    </source>
</evidence>
<dbReference type="RefSeq" id="WP_207681964.1">
    <property type="nucleotide sequence ID" value="NZ_CP061800.1"/>
</dbReference>
<name>A0A975BID1_9BACT</name>
<proteinExistence type="predicted"/>
<dbReference type="GO" id="GO:0016301">
    <property type="term" value="F:kinase activity"/>
    <property type="evidence" value="ECO:0007669"/>
    <property type="project" value="UniProtKB-KW"/>
</dbReference>
<keyword evidence="2" id="KW-1185">Reference proteome</keyword>
<gene>
    <name evidence="1" type="ORF">dnm_022600</name>
</gene>
<dbReference type="KEGG" id="dmm:dnm_022600"/>